<evidence type="ECO:0000256" key="1">
    <source>
        <dbReference type="SAM" id="SignalP"/>
    </source>
</evidence>
<gene>
    <name evidence="2" type="ORF">SAMN05660742_11497</name>
</gene>
<dbReference type="STRING" id="84035.SAMN05660742_11497"/>
<evidence type="ECO:0000313" key="3">
    <source>
        <dbReference type="Proteomes" id="UP000199662"/>
    </source>
</evidence>
<evidence type="ECO:0000313" key="2">
    <source>
        <dbReference type="EMBL" id="SEJ71267.1"/>
    </source>
</evidence>
<dbReference type="RefSeq" id="WP_091832910.1">
    <property type="nucleotide sequence ID" value="NZ_FNZK01000014.1"/>
</dbReference>
<feature type="chain" id="PRO_5011445603" description="Outer membrane protein beta-barrel domain-containing protein" evidence="1">
    <location>
        <begin position="23"/>
        <end position="224"/>
    </location>
</feature>
<dbReference type="AlphaFoldDB" id="A0A1H7B4U4"/>
<dbReference type="SUPFAM" id="SSF56925">
    <property type="entry name" value="OMPA-like"/>
    <property type="match status" value="1"/>
</dbReference>
<evidence type="ECO:0008006" key="4">
    <source>
        <dbReference type="Google" id="ProtNLM"/>
    </source>
</evidence>
<feature type="signal peptide" evidence="1">
    <location>
        <begin position="1"/>
        <end position="22"/>
    </location>
</feature>
<keyword evidence="3" id="KW-1185">Reference proteome</keyword>
<dbReference type="InterPro" id="IPR011250">
    <property type="entry name" value="OMP/PagP_B-barrel"/>
</dbReference>
<protein>
    <recommendedName>
        <fullName evidence="4">Outer membrane protein beta-barrel domain-containing protein</fullName>
    </recommendedName>
</protein>
<name>A0A1H7B4U4_9FIRM</name>
<sequence length="224" mass="23852">MKKTTILAMAAVTMLTTSVGFAAPLDDYSAGKTQVDLTWRQSDVKAEGDSTAGDFNKKGNMEFGITTGLGNNFALQYNNFNGKSKDTDFTNGGGEFSAAATLKMQEFNVLYKVDKNLSVYTGITSVKGSFDSTIGNSESDTKNKLQFGVIGSTKLGDKTTAYAKVGVASGMTNWKVGVSQEVAPNLELNVDYGSLKVNKMAFNNGMGDVDMTSKGLGFGISYKF</sequence>
<keyword evidence="1" id="KW-0732">Signal</keyword>
<dbReference type="EMBL" id="FNZK01000014">
    <property type="protein sequence ID" value="SEJ71267.1"/>
    <property type="molecule type" value="Genomic_DNA"/>
</dbReference>
<organism evidence="2 3">
    <name type="scientific">Propionispira arboris</name>
    <dbReference type="NCBI Taxonomy" id="84035"/>
    <lineage>
        <taxon>Bacteria</taxon>
        <taxon>Bacillati</taxon>
        <taxon>Bacillota</taxon>
        <taxon>Negativicutes</taxon>
        <taxon>Selenomonadales</taxon>
        <taxon>Selenomonadaceae</taxon>
        <taxon>Propionispira</taxon>
    </lineage>
</organism>
<proteinExistence type="predicted"/>
<reference evidence="2 3" key="1">
    <citation type="submission" date="2016-10" db="EMBL/GenBank/DDBJ databases">
        <authorList>
            <person name="de Groot N.N."/>
        </authorList>
    </citation>
    <scope>NUCLEOTIDE SEQUENCE [LARGE SCALE GENOMIC DNA]</scope>
    <source>
        <strain evidence="2 3">DSM 2179</strain>
    </source>
</reference>
<dbReference type="Proteomes" id="UP000199662">
    <property type="component" value="Unassembled WGS sequence"/>
</dbReference>
<accession>A0A1H7B4U4</accession>